<keyword evidence="5" id="KW-0175">Coiled coil</keyword>
<dbReference type="InterPro" id="IPR036628">
    <property type="entry name" value="Clp_N_dom_sf"/>
</dbReference>
<keyword evidence="3" id="KW-0067">ATP-binding</keyword>
<dbReference type="PANTHER" id="PTHR11638:SF18">
    <property type="entry name" value="HEAT SHOCK PROTEIN 104"/>
    <property type="match status" value="1"/>
</dbReference>
<dbReference type="SUPFAM" id="SSF52540">
    <property type="entry name" value="P-loop containing nucleoside triphosphate hydrolases"/>
    <property type="match status" value="2"/>
</dbReference>
<dbReference type="CDD" id="cd00009">
    <property type="entry name" value="AAA"/>
    <property type="match status" value="1"/>
</dbReference>
<evidence type="ECO:0000256" key="2">
    <source>
        <dbReference type="ARBA" id="ARBA00022741"/>
    </source>
</evidence>
<dbReference type="GO" id="GO:0005737">
    <property type="term" value="C:cytoplasm"/>
    <property type="evidence" value="ECO:0007669"/>
    <property type="project" value="TreeGrafter"/>
</dbReference>
<dbReference type="SMART" id="SM01086">
    <property type="entry name" value="ClpB_D2-small"/>
    <property type="match status" value="1"/>
</dbReference>
<evidence type="ECO:0000256" key="3">
    <source>
        <dbReference type="ARBA" id="ARBA00022840"/>
    </source>
</evidence>
<dbReference type="InterPro" id="IPR027417">
    <property type="entry name" value="P-loop_NTPase"/>
</dbReference>
<dbReference type="Gene3D" id="3.40.50.300">
    <property type="entry name" value="P-loop containing nucleotide triphosphate hydrolases"/>
    <property type="match status" value="2"/>
</dbReference>
<dbReference type="InterPro" id="IPR019489">
    <property type="entry name" value="Clp_ATPase_C"/>
</dbReference>
<dbReference type="Pfam" id="PF02861">
    <property type="entry name" value="Clp_N"/>
    <property type="match status" value="1"/>
</dbReference>
<dbReference type="Gene3D" id="1.10.8.60">
    <property type="match status" value="2"/>
</dbReference>
<dbReference type="PANTHER" id="PTHR11638">
    <property type="entry name" value="ATP-DEPENDENT CLP PROTEASE"/>
    <property type="match status" value="1"/>
</dbReference>
<accession>X0ZQ19</accession>
<dbReference type="PROSITE" id="PS50151">
    <property type="entry name" value="UVR"/>
    <property type="match status" value="1"/>
</dbReference>
<dbReference type="SMART" id="SM00382">
    <property type="entry name" value="AAA"/>
    <property type="match status" value="2"/>
</dbReference>
<dbReference type="Pfam" id="PF10431">
    <property type="entry name" value="ClpB_D2-small"/>
    <property type="match status" value="1"/>
</dbReference>
<dbReference type="FunFam" id="3.40.50.300:FF:000010">
    <property type="entry name" value="Chaperone clpB 1, putative"/>
    <property type="match status" value="1"/>
</dbReference>
<dbReference type="InterPro" id="IPR001943">
    <property type="entry name" value="UVR_dom"/>
</dbReference>
<evidence type="ECO:0000259" key="7">
    <source>
        <dbReference type="PROSITE" id="PS51903"/>
    </source>
</evidence>
<dbReference type="InterPro" id="IPR001270">
    <property type="entry name" value="ClpA/B"/>
</dbReference>
<dbReference type="FunFam" id="3.40.50.300:FF:000025">
    <property type="entry name" value="ATP-dependent Clp protease subunit"/>
    <property type="match status" value="1"/>
</dbReference>
<gene>
    <name evidence="8" type="ORF">S01H4_01874</name>
</gene>
<proteinExistence type="predicted"/>
<dbReference type="Pfam" id="PF17871">
    <property type="entry name" value="AAA_lid_9"/>
    <property type="match status" value="1"/>
</dbReference>
<dbReference type="InterPro" id="IPR050130">
    <property type="entry name" value="ClpA_ClpB"/>
</dbReference>
<dbReference type="PROSITE" id="PS00870">
    <property type="entry name" value="CLPAB_1"/>
    <property type="match status" value="1"/>
</dbReference>
<dbReference type="PRINTS" id="PR00300">
    <property type="entry name" value="CLPPROTEASEA"/>
</dbReference>
<evidence type="ECO:0000256" key="4">
    <source>
        <dbReference type="ARBA" id="ARBA00023186"/>
    </source>
</evidence>
<keyword evidence="1" id="KW-0677">Repeat</keyword>
<name>X0ZQ19_9ZZZZ</name>
<dbReference type="AlphaFoldDB" id="X0ZQ19"/>
<dbReference type="InterPro" id="IPR003959">
    <property type="entry name" value="ATPase_AAA_core"/>
</dbReference>
<dbReference type="GO" id="GO:0005524">
    <property type="term" value="F:ATP binding"/>
    <property type="evidence" value="ECO:0007669"/>
    <property type="project" value="UniProtKB-KW"/>
</dbReference>
<dbReference type="Gene3D" id="1.10.1780.10">
    <property type="entry name" value="Clp, N-terminal domain"/>
    <property type="match status" value="1"/>
</dbReference>
<dbReference type="Gene3D" id="4.10.860.10">
    <property type="entry name" value="UVR domain"/>
    <property type="match status" value="1"/>
</dbReference>
<evidence type="ECO:0000256" key="1">
    <source>
        <dbReference type="ARBA" id="ARBA00022737"/>
    </source>
</evidence>
<feature type="domain" description="UVR" evidence="6">
    <location>
        <begin position="431"/>
        <end position="466"/>
    </location>
</feature>
<keyword evidence="2" id="KW-0547">Nucleotide-binding</keyword>
<dbReference type="PROSITE" id="PS51903">
    <property type="entry name" value="CLP_R"/>
    <property type="match status" value="1"/>
</dbReference>
<feature type="non-terminal residue" evidence="8">
    <location>
        <position position="1"/>
    </location>
</feature>
<comment type="caution">
    <text evidence="8">The sequence shown here is derived from an EMBL/GenBank/DDBJ whole genome shotgun (WGS) entry which is preliminary data.</text>
</comment>
<feature type="domain" description="Clp R" evidence="7">
    <location>
        <begin position="15"/>
        <end position="157"/>
    </location>
</feature>
<evidence type="ECO:0008006" key="9">
    <source>
        <dbReference type="Google" id="ProtNLM"/>
    </source>
</evidence>
<dbReference type="Pfam" id="PF00004">
    <property type="entry name" value="AAA"/>
    <property type="match status" value="1"/>
</dbReference>
<organism evidence="8">
    <name type="scientific">marine sediment metagenome</name>
    <dbReference type="NCBI Taxonomy" id="412755"/>
    <lineage>
        <taxon>unclassified sequences</taxon>
        <taxon>metagenomes</taxon>
        <taxon>ecological metagenomes</taxon>
    </lineage>
</organism>
<dbReference type="EMBL" id="BART01000372">
    <property type="protein sequence ID" value="GAG71449.1"/>
    <property type="molecule type" value="Genomic_DNA"/>
</dbReference>
<dbReference type="GO" id="GO:0034605">
    <property type="term" value="P:cellular response to heat"/>
    <property type="evidence" value="ECO:0007669"/>
    <property type="project" value="TreeGrafter"/>
</dbReference>
<evidence type="ECO:0000259" key="6">
    <source>
        <dbReference type="PROSITE" id="PS50151"/>
    </source>
</evidence>
<keyword evidence="4" id="KW-0143">Chaperone</keyword>
<dbReference type="InterPro" id="IPR018368">
    <property type="entry name" value="ClpA/B_CS1"/>
</dbReference>
<dbReference type="CDD" id="cd19499">
    <property type="entry name" value="RecA-like_ClpB_Hsp104-like"/>
    <property type="match status" value="1"/>
</dbReference>
<protein>
    <recommendedName>
        <fullName evidence="9">Clp R domain-containing protein</fullName>
    </recommendedName>
</protein>
<feature type="coiled-coil region" evidence="5">
    <location>
        <begin position="427"/>
        <end position="473"/>
    </location>
</feature>
<evidence type="ECO:0000313" key="8">
    <source>
        <dbReference type="EMBL" id="GAG71449.1"/>
    </source>
</evidence>
<dbReference type="InterPro" id="IPR003593">
    <property type="entry name" value="AAA+_ATPase"/>
</dbReference>
<evidence type="ECO:0000256" key="5">
    <source>
        <dbReference type="SAM" id="Coils"/>
    </source>
</evidence>
<dbReference type="InterPro" id="IPR004176">
    <property type="entry name" value="Clp_R_N"/>
</dbReference>
<dbReference type="Pfam" id="PF07724">
    <property type="entry name" value="AAA_2"/>
    <property type="match status" value="1"/>
</dbReference>
<dbReference type="GO" id="GO:0016887">
    <property type="term" value="F:ATP hydrolysis activity"/>
    <property type="evidence" value="ECO:0007669"/>
    <property type="project" value="InterPro"/>
</dbReference>
<sequence length="825" mass="92641">IKLFTKMEGCALRMFKRYTEKAKRAIMIAQEEAVNLNHDYIGTEHILIGLIKEEEGVASQVLKQLGVNVDKVVEEVERLVGKGEYQQVGEVTFTPRAKKVLELASQEASQLKNNYIGTEHILLGLIKEGSGVAVRILTDLGINLDNVYSEIMKVLMDSGAQGFPSAPGKRTTKTPALDEFGRDLIKLAQEDKLDPVIGRGMEIQRVIQILSRRKKNNPCIIGEAGVGKTAIVEGLAQKITNNDVPEILKDKRIICLDLALIVAGTKYRGEFEKRLKKIVKEVQESNDVILFIDEIHTLVGAGAAEGAIDASNILKPALARGELQVIGATTADEYRKYIEKDAALERRFQPIYISEPSIEETVKILQGLRDKYEAHHKIKITDQALEAAAHLSARYVSGRFLPDKAIDLVDEAASRIKLQNTISPPDMKEVEIKLSKIRKEKESAAKLQEFEKAAQLRDKEKKLEIELQKMKEKWETGRRVNKVGVTEEDIAEIVSSWTGIPIFSLKEEEAKKLLRMEEELHKRIIGQDEAIISISKAIRRARAGMKSPKRPIGSFIFLGPTGVGKTELARTLAEFLFGDENALISLDMSEYMEKFAVSRLVGAPPGYVGYEEGGQLTEKVRRKPYSVVLLDEIEKAHPDVFNILLQIFEDGRLTDSQGRVVDFKNTVIIMTSNVGATLIKKESTLGFRGTNEPEEISYKDIKNRVMGELNKTFRPEFLNRIDEVIVFKSLTKEEIKKIATLILNNEVKILLEEKKIGLETTEEAKELLTRKGYDPNFGARPLRRTIERLIENPISEKLLSGEFKEGDCVLIKTEDGKIIFSKKKK</sequence>
<reference evidence="8" key="1">
    <citation type="journal article" date="2014" name="Front. Microbiol.">
        <title>High frequency of phylogenetically diverse reductive dehalogenase-homologous genes in deep subseafloor sedimentary metagenomes.</title>
        <authorList>
            <person name="Kawai M."/>
            <person name="Futagami T."/>
            <person name="Toyoda A."/>
            <person name="Takaki Y."/>
            <person name="Nishi S."/>
            <person name="Hori S."/>
            <person name="Arai W."/>
            <person name="Tsubouchi T."/>
            <person name="Morono Y."/>
            <person name="Uchiyama I."/>
            <person name="Ito T."/>
            <person name="Fujiyama A."/>
            <person name="Inagaki F."/>
            <person name="Takami H."/>
        </authorList>
    </citation>
    <scope>NUCLEOTIDE SEQUENCE</scope>
    <source>
        <strain evidence="8">Expedition CK06-06</strain>
    </source>
</reference>
<dbReference type="SUPFAM" id="SSF81923">
    <property type="entry name" value="Double Clp-N motif"/>
    <property type="match status" value="1"/>
</dbReference>
<dbReference type="InterPro" id="IPR041546">
    <property type="entry name" value="ClpA/ClpB_AAA_lid"/>
</dbReference>